<evidence type="ECO:0000313" key="9">
    <source>
        <dbReference type="EMBL" id="PWV58515.1"/>
    </source>
</evidence>
<comment type="caution">
    <text evidence="9">The sequence shown here is derived from an EMBL/GenBank/DDBJ whole genome shotgun (WGS) entry which is preliminary data.</text>
</comment>
<feature type="transmembrane region" description="Helical" evidence="8">
    <location>
        <begin position="216"/>
        <end position="233"/>
    </location>
</feature>
<gene>
    <name evidence="9" type="ORF">C7443_11621</name>
</gene>
<dbReference type="PANTHER" id="PTHR21716">
    <property type="entry name" value="TRANSMEMBRANE PROTEIN"/>
    <property type="match status" value="1"/>
</dbReference>
<dbReference type="GO" id="GO:0055085">
    <property type="term" value="P:transmembrane transport"/>
    <property type="evidence" value="ECO:0007669"/>
    <property type="project" value="TreeGrafter"/>
</dbReference>
<feature type="transmembrane region" description="Helical" evidence="8">
    <location>
        <begin position="147"/>
        <end position="176"/>
    </location>
</feature>
<feature type="transmembrane region" description="Helical" evidence="8">
    <location>
        <begin position="63"/>
        <end position="84"/>
    </location>
</feature>
<keyword evidence="5 8" id="KW-0812">Transmembrane</keyword>
<dbReference type="Proteomes" id="UP000246569">
    <property type="component" value="Unassembled WGS sequence"/>
</dbReference>
<comment type="similarity">
    <text evidence="2">Belongs to the autoinducer-2 exporter (AI-2E) (TC 2.A.86) family.</text>
</comment>
<dbReference type="GO" id="GO:0005886">
    <property type="term" value="C:plasma membrane"/>
    <property type="evidence" value="ECO:0007669"/>
    <property type="project" value="UniProtKB-SubCell"/>
</dbReference>
<keyword evidence="6 8" id="KW-1133">Transmembrane helix</keyword>
<evidence type="ECO:0000313" key="10">
    <source>
        <dbReference type="Proteomes" id="UP000246569"/>
    </source>
</evidence>
<evidence type="ECO:0000256" key="3">
    <source>
        <dbReference type="ARBA" id="ARBA00022448"/>
    </source>
</evidence>
<feature type="transmembrane region" description="Helical" evidence="8">
    <location>
        <begin position="239"/>
        <end position="265"/>
    </location>
</feature>
<dbReference type="InterPro" id="IPR002549">
    <property type="entry name" value="AI-2E-like"/>
</dbReference>
<evidence type="ECO:0000256" key="1">
    <source>
        <dbReference type="ARBA" id="ARBA00004651"/>
    </source>
</evidence>
<sequence>MKLVTDWFRRVFNDAQTVSLLLLIAAVLGIVLFFGRMLAPVLAGIVMAYLLEGVVRVLERHGTARWPSVLIVFLSFIASVVFVLTGPLPMLSRQASELAQQLPEMVLRGQQYLMSLPVLYPRFVDESQVLGVIGIIKGEVGGLAQNVFTWSLASVFGVITILVYLILVPVLVFFFLKDKERILGWAEQFLPTNRGLVMRVWRDIDLQIGNYVRGKIWEVLLNWLVCYLVFAWLDLQYAMLLSFMVGLSVIVPYLGAVVVTVPVAVVGLFQWGWGTDFLWLIGAYAILMALDGNVLVPWLFSEVVDLHPVAIIVAVLLFGGLWGFWGVFFAIPLATVVQAVLKAWPRRIATPPS</sequence>
<feature type="transmembrane region" description="Helical" evidence="8">
    <location>
        <begin position="277"/>
        <end position="300"/>
    </location>
</feature>
<protein>
    <submittedName>
        <fullName evidence="9">Putative permease</fullName>
    </submittedName>
</protein>
<dbReference type="Pfam" id="PF01594">
    <property type="entry name" value="AI-2E_transport"/>
    <property type="match status" value="1"/>
</dbReference>
<feature type="transmembrane region" description="Helical" evidence="8">
    <location>
        <begin position="306"/>
        <end position="337"/>
    </location>
</feature>
<comment type="subcellular location">
    <subcellularLocation>
        <location evidence="1">Cell membrane</location>
        <topology evidence="1">Multi-pass membrane protein</topology>
    </subcellularLocation>
</comment>
<dbReference type="PANTHER" id="PTHR21716:SF53">
    <property type="entry name" value="PERMEASE PERM-RELATED"/>
    <property type="match status" value="1"/>
</dbReference>
<proteinExistence type="inferred from homology"/>
<dbReference type="AlphaFoldDB" id="A0A317MVI4"/>
<keyword evidence="4" id="KW-1003">Cell membrane</keyword>
<keyword evidence="10" id="KW-1185">Reference proteome</keyword>
<name>A0A317MVI4_9GAMM</name>
<dbReference type="EMBL" id="QGTJ01000016">
    <property type="protein sequence ID" value="PWV58515.1"/>
    <property type="molecule type" value="Genomic_DNA"/>
</dbReference>
<evidence type="ECO:0000256" key="2">
    <source>
        <dbReference type="ARBA" id="ARBA00009773"/>
    </source>
</evidence>
<organism evidence="9 10">
    <name type="scientific">Plasticicumulans acidivorans</name>
    <dbReference type="NCBI Taxonomy" id="886464"/>
    <lineage>
        <taxon>Bacteria</taxon>
        <taxon>Pseudomonadati</taxon>
        <taxon>Pseudomonadota</taxon>
        <taxon>Gammaproteobacteria</taxon>
        <taxon>Candidatus Competibacteraceae</taxon>
        <taxon>Plasticicumulans</taxon>
    </lineage>
</organism>
<evidence type="ECO:0000256" key="7">
    <source>
        <dbReference type="ARBA" id="ARBA00023136"/>
    </source>
</evidence>
<evidence type="ECO:0000256" key="5">
    <source>
        <dbReference type="ARBA" id="ARBA00022692"/>
    </source>
</evidence>
<reference evidence="9 10" key="1">
    <citation type="submission" date="2018-05" db="EMBL/GenBank/DDBJ databases">
        <title>Genomic Encyclopedia of Type Strains, Phase IV (KMG-IV): sequencing the most valuable type-strain genomes for metagenomic binning, comparative biology and taxonomic classification.</title>
        <authorList>
            <person name="Goeker M."/>
        </authorList>
    </citation>
    <scope>NUCLEOTIDE SEQUENCE [LARGE SCALE GENOMIC DNA]</scope>
    <source>
        <strain evidence="9 10">DSM 23606</strain>
    </source>
</reference>
<evidence type="ECO:0000256" key="6">
    <source>
        <dbReference type="ARBA" id="ARBA00022989"/>
    </source>
</evidence>
<keyword evidence="7 8" id="KW-0472">Membrane</keyword>
<evidence type="ECO:0000256" key="4">
    <source>
        <dbReference type="ARBA" id="ARBA00022475"/>
    </source>
</evidence>
<evidence type="ECO:0000256" key="8">
    <source>
        <dbReference type="SAM" id="Phobius"/>
    </source>
</evidence>
<keyword evidence="3" id="KW-0813">Transport</keyword>
<feature type="transmembrane region" description="Helical" evidence="8">
    <location>
        <begin position="20"/>
        <end position="51"/>
    </location>
</feature>
<accession>A0A317MVI4</accession>
<dbReference type="OrthoDB" id="5562213at2"/>
<dbReference type="RefSeq" id="WP_110020480.1">
    <property type="nucleotide sequence ID" value="NZ_QGTJ01000016.1"/>
</dbReference>